<dbReference type="Gene3D" id="1.10.150.240">
    <property type="entry name" value="Putative phosphatase, domain 2"/>
    <property type="match status" value="1"/>
</dbReference>
<organism evidence="1 2">
    <name type="scientific">Vibrio hippocampi</name>
    <dbReference type="NCBI Taxonomy" id="654686"/>
    <lineage>
        <taxon>Bacteria</taxon>
        <taxon>Pseudomonadati</taxon>
        <taxon>Pseudomonadota</taxon>
        <taxon>Gammaproteobacteria</taxon>
        <taxon>Vibrionales</taxon>
        <taxon>Vibrionaceae</taxon>
        <taxon>Vibrio</taxon>
    </lineage>
</organism>
<dbReference type="PANTHER" id="PTHR18901">
    <property type="entry name" value="2-DEOXYGLUCOSE-6-PHOSPHATE PHOSPHATASE 2"/>
    <property type="match status" value="1"/>
</dbReference>
<dbReference type="EMBL" id="CAKLCM010000003">
    <property type="protein sequence ID" value="CAH0528742.1"/>
    <property type="molecule type" value="Genomic_DNA"/>
</dbReference>
<dbReference type="GO" id="GO:0016787">
    <property type="term" value="F:hydrolase activity"/>
    <property type="evidence" value="ECO:0007669"/>
    <property type="project" value="UniProtKB-KW"/>
</dbReference>
<reference evidence="1" key="1">
    <citation type="submission" date="2021-12" db="EMBL/GenBank/DDBJ databases">
        <authorList>
            <person name="Rodrigo-Torres L."/>
            <person name="Arahal R. D."/>
            <person name="Lucena T."/>
        </authorList>
    </citation>
    <scope>NUCLEOTIDE SEQUENCE</scope>
    <source>
        <strain evidence="1">CECT 8226</strain>
    </source>
</reference>
<keyword evidence="2" id="KW-1185">Reference proteome</keyword>
<proteinExistence type="predicted"/>
<dbReference type="NCBIfam" id="TIGR01509">
    <property type="entry name" value="HAD-SF-IA-v3"/>
    <property type="match status" value="1"/>
</dbReference>
<protein>
    <submittedName>
        <fullName evidence="1">Phosphorylated carbohydrates phosphatase</fullName>
        <ecNumber evidence="1">3.1.3.-</ecNumber>
    </submittedName>
</protein>
<comment type="caution">
    <text evidence="1">The sequence shown here is derived from an EMBL/GenBank/DDBJ whole genome shotgun (WGS) entry which is preliminary data.</text>
</comment>
<gene>
    <name evidence="1" type="ORF">VHP8226_02769</name>
</gene>
<sequence length="213" mass="23872">MISTLLFDMDGLIFDTEWVYKSSWQYAAKQLGFDLNDDFYQGFIGVQDPQCEQMLCDKFGPSFDLGQFRVLKDQRSAELHQQGIDYKPGFHALFALAKQKHLKTALVTSSHLPQVRHNFAGSDYLDQFDVIVTAEDVENGKPKPDCYLKACRLLGVTASECLVLEDSNNGIRSGYHAGCQTVMIPDLLPPQPEVAKMADYIVDSLEQVGPLLD</sequence>
<dbReference type="SFLD" id="SFLDG01129">
    <property type="entry name" value="C1.5:_HAD__Beta-PGM__Phosphata"/>
    <property type="match status" value="1"/>
</dbReference>
<dbReference type="CDD" id="cd07505">
    <property type="entry name" value="HAD_BPGM-like"/>
    <property type="match status" value="1"/>
</dbReference>
<dbReference type="Pfam" id="PF13419">
    <property type="entry name" value="HAD_2"/>
    <property type="match status" value="1"/>
</dbReference>
<dbReference type="PANTHER" id="PTHR18901:SF38">
    <property type="entry name" value="PSEUDOURIDINE-5'-PHOSPHATASE"/>
    <property type="match status" value="1"/>
</dbReference>
<dbReference type="InterPro" id="IPR041492">
    <property type="entry name" value="HAD_2"/>
</dbReference>
<dbReference type="PRINTS" id="PR00413">
    <property type="entry name" value="HADHALOGNASE"/>
</dbReference>
<dbReference type="Gene3D" id="3.40.50.1000">
    <property type="entry name" value="HAD superfamily/HAD-like"/>
    <property type="match status" value="1"/>
</dbReference>
<dbReference type="RefSeq" id="WP_237485650.1">
    <property type="nucleotide sequence ID" value="NZ_CAKLCM010000003.1"/>
</dbReference>
<keyword evidence="1" id="KW-0378">Hydrolase</keyword>
<evidence type="ECO:0000313" key="2">
    <source>
        <dbReference type="Proteomes" id="UP000838160"/>
    </source>
</evidence>
<dbReference type="SFLD" id="SFLDS00003">
    <property type="entry name" value="Haloacid_Dehalogenase"/>
    <property type="match status" value="1"/>
</dbReference>
<dbReference type="EC" id="3.1.3.-" evidence="1"/>
<dbReference type="InterPro" id="IPR023198">
    <property type="entry name" value="PGP-like_dom2"/>
</dbReference>
<dbReference type="InterPro" id="IPR023214">
    <property type="entry name" value="HAD_sf"/>
</dbReference>
<accession>A0ABN8DKT5</accession>
<dbReference type="InterPro" id="IPR036412">
    <property type="entry name" value="HAD-like_sf"/>
</dbReference>
<dbReference type="InterPro" id="IPR006439">
    <property type="entry name" value="HAD-SF_hydro_IA"/>
</dbReference>
<dbReference type="Proteomes" id="UP000838160">
    <property type="component" value="Unassembled WGS sequence"/>
</dbReference>
<dbReference type="SUPFAM" id="SSF56784">
    <property type="entry name" value="HAD-like"/>
    <property type="match status" value="1"/>
</dbReference>
<name>A0ABN8DKT5_9VIBR</name>
<evidence type="ECO:0000313" key="1">
    <source>
        <dbReference type="EMBL" id="CAH0528742.1"/>
    </source>
</evidence>